<evidence type="ECO:0000259" key="1">
    <source>
        <dbReference type="Pfam" id="PF01590"/>
    </source>
</evidence>
<dbReference type="AlphaFoldDB" id="A0A1Y5RN53"/>
<proteinExistence type="predicted"/>
<gene>
    <name evidence="2" type="ORF">PAM7971_00626</name>
</gene>
<organism evidence="2 3">
    <name type="scientific">Pacificibacter marinus</name>
    <dbReference type="NCBI Taxonomy" id="658057"/>
    <lineage>
        <taxon>Bacteria</taxon>
        <taxon>Pseudomonadati</taxon>
        <taxon>Pseudomonadota</taxon>
        <taxon>Alphaproteobacteria</taxon>
        <taxon>Rhodobacterales</taxon>
        <taxon>Roseobacteraceae</taxon>
        <taxon>Pacificibacter</taxon>
    </lineage>
</organism>
<dbReference type="SUPFAM" id="SSF55781">
    <property type="entry name" value="GAF domain-like"/>
    <property type="match status" value="1"/>
</dbReference>
<sequence>MFEVNDPDVVALVGAVRDAVQSSGVVVWVSKPGGLHIVAHSGKPVQRPLDRVLQPRHTIGHLVTDMDRMLVCDDTLSHPLLAKSGAVREMGIMAYIGVPFHVGQAAVGGISAVHQHARRWDEADITCVKEAARRLSDLAQKALG</sequence>
<dbReference type="InterPro" id="IPR029016">
    <property type="entry name" value="GAF-like_dom_sf"/>
</dbReference>
<evidence type="ECO:0000313" key="3">
    <source>
        <dbReference type="Proteomes" id="UP000193307"/>
    </source>
</evidence>
<dbReference type="InterPro" id="IPR003018">
    <property type="entry name" value="GAF"/>
</dbReference>
<feature type="domain" description="GAF" evidence="1">
    <location>
        <begin position="14"/>
        <end position="136"/>
    </location>
</feature>
<keyword evidence="3" id="KW-1185">Reference proteome</keyword>
<dbReference type="STRING" id="658057.SAMN04488032_10124"/>
<reference evidence="2 3" key="1">
    <citation type="submission" date="2017-03" db="EMBL/GenBank/DDBJ databases">
        <authorList>
            <person name="Afonso C.L."/>
            <person name="Miller P.J."/>
            <person name="Scott M.A."/>
            <person name="Spackman E."/>
            <person name="Goraichik I."/>
            <person name="Dimitrov K.M."/>
            <person name="Suarez D.L."/>
            <person name="Swayne D.E."/>
        </authorList>
    </citation>
    <scope>NUCLEOTIDE SEQUENCE [LARGE SCALE GENOMIC DNA]</scope>
    <source>
        <strain evidence="2 3">CECT 7971</strain>
    </source>
</reference>
<accession>A0A1Y5RN53</accession>
<dbReference type="Gene3D" id="3.30.450.40">
    <property type="match status" value="1"/>
</dbReference>
<dbReference type="Pfam" id="PF01590">
    <property type="entry name" value="GAF"/>
    <property type="match status" value="1"/>
</dbReference>
<evidence type="ECO:0000313" key="2">
    <source>
        <dbReference type="EMBL" id="SLN20399.1"/>
    </source>
</evidence>
<dbReference type="EMBL" id="FWFW01000001">
    <property type="protein sequence ID" value="SLN20399.1"/>
    <property type="molecule type" value="Genomic_DNA"/>
</dbReference>
<protein>
    <submittedName>
        <fullName evidence="2">GAF domain protein</fullName>
    </submittedName>
</protein>
<name>A0A1Y5RN53_9RHOB</name>
<dbReference type="Proteomes" id="UP000193307">
    <property type="component" value="Unassembled WGS sequence"/>
</dbReference>